<keyword evidence="5" id="KW-1185">Reference proteome</keyword>
<gene>
    <name evidence="4" type="ORF">BDU57DRAFT_531866</name>
</gene>
<feature type="compositionally biased region" description="Pro residues" evidence="1">
    <location>
        <begin position="524"/>
        <end position="537"/>
    </location>
</feature>
<feature type="transmembrane region" description="Helical" evidence="2">
    <location>
        <begin position="565"/>
        <end position="586"/>
    </location>
</feature>
<protein>
    <submittedName>
        <fullName evidence="4">Uncharacterized protein</fullName>
    </submittedName>
</protein>
<keyword evidence="2" id="KW-0472">Membrane</keyword>
<feature type="region of interest" description="Disordered" evidence="1">
    <location>
        <begin position="521"/>
        <end position="557"/>
    </location>
</feature>
<keyword evidence="3" id="KW-0732">Signal</keyword>
<feature type="signal peptide" evidence="3">
    <location>
        <begin position="1"/>
        <end position="20"/>
    </location>
</feature>
<feature type="compositionally biased region" description="Polar residues" evidence="1">
    <location>
        <begin position="454"/>
        <end position="466"/>
    </location>
</feature>
<evidence type="ECO:0000256" key="2">
    <source>
        <dbReference type="SAM" id="Phobius"/>
    </source>
</evidence>
<accession>A0A6A5QHT3</accession>
<dbReference type="EMBL" id="ML979138">
    <property type="protein sequence ID" value="KAF1914054.1"/>
    <property type="molecule type" value="Genomic_DNA"/>
</dbReference>
<organism evidence="4 5">
    <name type="scientific">Ampelomyces quisqualis</name>
    <name type="common">Powdery mildew agent</name>
    <dbReference type="NCBI Taxonomy" id="50730"/>
    <lineage>
        <taxon>Eukaryota</taxon>
        <taxon>Fungi</taxon>
        <taxon>Dikarya</taxon>
        <taxon>Ascomycota</taxon>
        <taxon>Pezizomycotina</taxon>
        <taxon>Dothideomycetes</taxon>
        <taxon>Pleosporomycetidae</taxon>
        <taxon>Pleosporales</taxon>
        <taxon>Pleosporineae</taxon>
        <taxon>Phaeosphaeriaceae</taxon>
        <taxon>Ampelomyces</taxon>
    </lineage>
</organism>
<feature type="compositionally biased region" description="Polar residues" evidence="1">
    <location>
        <begin position="482"/>
        <end position="498"/>
    </location>
</feature>
<reference evidence="4" key="1">
    <citation type="journal article" date="2020" name="Stud. Mycol.">
        <title>101 Dothideomycetes genomes: a test case for predicting lifestyles and emergence of pathogens.</title>
        <authorList>
            <person name="Haridas S."/>
            <person name="Albert R."/>
            <person name="Binder M."/>
            <person name="Bloem J."/>
            <person name="Labutti K."/>
            <person name="Salamov A."/>
            <person name="Andreopoulos B."/>
            <person name="Baker S."/>
            <person name="Barry K."/>
            <person name="Bills G."/>
            <person name="Bluhm B."/>
            <person name="Cannon C."/>
            <person name="Castanera R."/>
            <person name="Culley D."/>
            <person name="Daum C."/>
            <person name="Ezra D."/>
            <person name="Gonzalez J."/>
            <person name="Henrissat B."/>
            <person name="Kuo A."/>
            <person name="Liang C."/>
            <person name="Lipzen A."/>
            <person name="Lutzoni F."/>
            <person name="Magnuson J."/>
            <person name="Mondo S."/>
            <person name="Nolan M."/>
            <person name="Ohm R."/>
            <person name="Pangilinan J."/>
            <person name="Park H.-J."/>
            <person name="Ramirez L."/>
            <person name="Alfaro M."/>
            <person name="Sun H."/>
            <person name="Tritt A."/>
            <person name="Yoshinaga Y."/>
            <person name="Zwiers L.-H."/>
            <person name="Turgeon B."/>
            <person name="Goodwin S."/>
            <person name="Spatafora J."/>
            <person name="Crous P."/>
            <person name="Grigoriev I."/>
        </authorList>
    </citation>
    <scope>NUCLEOTIDE SEQUENCE</scope>
    <source>
        <strain evidence="4">HMLAC05119</strain>
    </source>
</reference>
<evidence type="ECO:0000256" key="1">
    <source>
        <dbReference type="SAM" id="MobiDB-lite"/>
    </source>
</evidence>
<keyword evidence="2" id="KW-0812">Transmembrane</keyword>
<dbReference type="AlphaFoldDB" id="A0A6A5QHT3"/>
<evidence type="ECO:0000313" key="5">
    <source>
        <dbReference type="Proteomes" id="UP000800096"/>
    </source>
</evidence>
<evidence type="ECO:0000256" key="3">
    <source>
        <dbReference type="SAM" id="SignalP"/>
    </source>
</evidence>
<sequence>MKTLPQHMLLSALFLNSAQAIAFPTDLKNSLAVTKAINHTTVRGRSGGVLAHLGSDGSRELLTPLHLIQLRNADSSHDVTDIHNSETLNHADLEGLAKRSTGLYALHIPFHERKGYIAVYLSNTTAIPVCKNVLDALYEDSAKVFLELKVNLGNTTTKIPVREDKVIKLCQSFQSKDDDNSNTTILSSDLATTTEAVKKNTFHSENDDESKIPRASTASKAYKSTAPKSTDATFVEGHATSSESDSAPTIPFMPKKITKTILSTSDEPTTKPKSAAPSTTETDDESSTPNLDLLSAFQSIAVSKMSELPRKAAESSISMAKDLTTQTQVRRKAFHNDPATTTSDIGDGLEATPTDDGPTITEPPSTKDATIAAAREPYLTMSSLNSWYDYINSHMIPALPTPGDAVGARVLENGGAPRLAFWWQRHRNNGASKTRDNAKVEGPTWSRIPAKPCLSSSSTHKTNPFNTPIHDPKLTLLKTPDPSIQSSPLTKRPTPTSISTSLAPLAKPALSSLDVDTISFSFPTPTPAPHHPSPSDPDPSSENMARETGAPSSAWGHVADPRMRWTVAGLWFVAVLQILLGFWEFVKGVRGRRRLGWEVGRMEWVERRVNRAG</sequence>
<evidence type="ECO:0000313" key="4">
    <source>
        <dbReference type="EMBL" id="KAF1914054.1"/>
    </source>
</evidence>
<dbReference type="Proteomes" id="UP000800096">
    <property type="component" value="Unassembled WGS sequence"/>
</dbReference>
<proteinExistence type="predicted"/>
<feature type="region of interest" description="Disordered" evidence="1">
    <location>
        <begin position="329"/>
        <end position="368"/>
    </location>
</feature>
<name>A0A6A5QHT3_AMPQU</name>
<dbReference type="OrthoDB" id="10668646at2759"/>
<keyword evidence="2" id="KW-1133">Transmembrane helix</keyword>
<feature type="region of interest" description="Disordered" evidence="1">
    <location>
        <begin position="200"/>
        <end position="229"/>
    </location>
</feature>
<feature type="compositionally biased region" description="Low complexity" evidence="1">
    <location>
        <begin position="215"/>
        <end position="229"/>
    </location>
</feature>
<feature type="compositionally biased region" description="Basic and acidic residues" evidence="1">
    <location>
        <begin position="200"/>
        <end position="212"/>
    </location>
</feature>
<feature type="region of interest" description="Disordered" evidence="1">
    <location>
        <begin position="432"/>
        <end position="503"/>
    </location>
</feature>
<feature type="chain" id="PRO_5025579349" evidence="3">
    <location>
        <begin position="21"/>
        <end position="613"/>
    </location>
</feature>
<feature type="region of interest" description="Disordered" evidence="1">
    <location>
        <begin position="261"/>
        <end position="290"/>
    </location>
</feature>